<gene>
    <name evidence="1" type="ORF">C7A17_24410</name>
</gene>
<reference evidence="1 2" key="1">
    <citation type="submission" date="2018-03" db="EMBL/GenBank/DDBJ databases">
        <title>Complete genome sequence and methylome analysis of Pseudomonas mendocina NEB 698.</title>
        <authorList>
            <person name="Morgan R.D."/>
        </authorList>
    </citation>
    <scope>NUCLEOTIDE SEQUENCE [LARGE SCALE GENOMIC DNA]</scope>
    <source>
        <strain evidence="1 2">NEB698</strain>
    </source>
</reference>
<protein>
    <recommendedName>
        <fullName evidence="3">Prophage PssSM-01</fullName>
    </recommendedName>
</protein>
<dbReference type="EMBL" id="CP027657">
    <property type="protein sequence ID" value="AVO56386.1"/>
    <property type="molecule type" value="Genomic_DNA"/>
</dbReference>
<organism evidence="1 2">
    <name type="scientific">Ectopseudomonas mendocina</name>
    <name type="common">Pseudomonas mendocina</name>
    <dbReference type="NCBI Taxonomy" id="300"/>
    <lineage>
        <taxon>Bacteria</taxon>
        <taxon>Pseudomonadati</taxon>
        <taxon>Pseudomonadota</taxon>
        <taxon>Gammaproteobacteria</taxon>
        <taxon>Pseudomonadales</taxon>
        <taxon>Pseudomonadaceae</taxon>
        <taxon>Ectopseudomonas</taxon>
    </lineage>
</organism>
<proteinExistence type="predicted"/>
<dbReference type="GO" id="GO:0003677">
    <property type="term" value="F:DNA binding"/>
    <property type="evidence" value="ECO:0007669"/>
    <property type="project" value="InterPro"/>
</dbReference>
<name>A0A2R3QXA5_ECTME</name>
<dbReference type="NCBIfam" id="NF041471">
    <property type="entry name" value="phage_reg_YmfL"/>
    <property type="match status" value="1"/>
</dbReference>
<dbReference type="InterPro" id="IPR048188">
    <property type="entry name" value="YmfL-like"/>
</dbReference>
<dbReference type="InterPro" id="IPR009679">
    <property type="entry name" value="Phage_186_CII-like"/>
</dbReference>
<dbReference type="OrthoDB" id="6956679at2"/>
<evidence type="ECO:0008006" key="3">
    <source>
        <dbReference type="Google" id="ProtNLM"/>
    </source>
</evidence>
<sequence>MKRPILDSRRRAVLAVVAAFPGGRECAATCLGLDLKQFDNKLYENPGHRPLTDEQVLQLEKVAGTTYLPDYLTGLYNGVYVAMPEPADTDNIDLLARAMGTAVKRGKVDAMILKALEDGQIDEAELASIITAHRQHIAARHAEVGAILALHRKPQP</sequence>
<dbReference type="STRING" id="1001585.MDS_2164"/>
<evidence type="ECO:0000313" key="1">
    <source>
        <dbReference type="EMBL" id="AVO56386.1"/>
    </source>
</evidence>
<dbReference type="Proteomes" id="UP000238327">
    <property type="component" value="Chromosome"/>
</dbReference>
<dbReference type="AlphaFoldDB" id="A0A2R3QXA5"/>
<evidence type="ECO:0000313" key="2">
    <source>
        <dbReference type="Proteomes" id="UP000238327"/>
    </source>
</evidence>
<dbReference type="Pfam" id="PF06892">
    <property type="entry name" value="Phage_CP76"/>
    <property type="match status" value="1"/>
</dbReference>
<dbReference type="RefSeq" id="WP_106743157.1">
    <property type="nucleotide sequence ID" value="NZ_CP027657.1"/>
</dbReference>
<accession>A0A2R3QXA5</accession>